<dbReference type="EMBL" id="QXFX01005536">
    <property type="protein sequence ID" value="KAE9060501.1"/>
    <property type="molecule type" value="Genomic_DNA"/>
</dbReference>
<sequence>MARAQAGELCAASRAAQYRAGWMSVQRSSQQRREAVGAQIQRLSARVVGLEEERDLAIRESDEGAVAWRRMLRDARQGRELVRRVRDELADRLAGVVTGVGGHIDTAGLVSRLEATFTAEIDAAAPLLLFRRLQRFLRYPRS</sequence>
<dbReference type="Proteomes" id="UP000488956">
    <property type="component" value="Unassembled WGS sequence"/>
</dbReference>
<evidence type="ECO:0000313" key="12">
    <source>
        <dbReference type="Proteomes" id="UP000476176"/>
    </source>
</evidence>
<evidence type="ECO:0000313" key="4">
    <source>
        <dbReference type="EMBL" id="KAE9064373.1"/>
    </source>
</evidence>
<dbReference type="Proteomes" id="UP000429523">
    <property type="component" value="Unassembled WGS sequence"/>
</dbReference>
<dbReference type="EMBL" id="QXGA01006103">
    <property type="protein sequence ID" value="KAE9064373.1"/>
    <property type="molecule type" value="Genomic_DNA"/>
</dbReference>
<evidence type="ECO:0000313" key="5">
    <source>
        <dbReference type="EMBL" id="KAE9101857.1"/>
    </source>
</evidence>
<dbReference type="Proteomes" id="UP000440732">
    <property type="component" value="Unassembled WGS sequence"/>
</dbReference>
<evidence type="ECO:0000313" key="11">
    <source>
        <dbReference type="Proteomes" id="UP000441208"/>
    </source>
</evidence>
<protein>
    <submittedName>
        <fullName evidence="5">Uncharacterized protein</fullName>
    </submittedName>
</protein>
<evidence type="ECO:0000313" key="13">
    <source>
        <dbReference type="Proteomes" id="UP000488956"/>
    </source>
</evidence>
<feature type="coiled-coil region" evidence="1">
    <location>
        <begin position="33"/>
        <end position="60"/>
    </location>
</feature>
<evidence type="ECO:0000313" key="10">
    <source>
        <dbReference type="Proteomes" id="UP000440732"/>
    </source>
</evidence>
<dbReference type="EMBL" id="QXGF01000627">
    <property type="protein sequence ID" value="KAE8937563.1"/>
    <property type="molecule type" value="Genomic_DNA"/>
</dbReference>
<evidence type="ECO:0000313" key="6">
    <source>
        <dbReference type="EMBL" id="KAE9185363.1"/>
    </source>
</evidence>
<name>A0A6A3RR84_9STRA</name>
<reference evidence="8 9" key="1">
    <citation type="submission" date="2018-08" db="EMBL/GenBank/DDBJ databases">
        <title>Genomic investigation of the strawberry pathogen Phytophthora fragariae indicates pathogenicity is determined by transcriptional variation in three key races.</title>
        <authorList>
            <person name="Adams T.M."/>
            <person name="Armitage A.D."/>
            <person name="Sobczyk M.K."/>
            <person name="Bates H.J."/>
            <person name="Dunwell J.M."/>
            <person name="Nellist C.F."/>
            <person name="Harrison R.J."/>
        </authorList>
    </citation>
    <scope>NUCLEOTIDE SEQUENCE [LARGE SCALE GENOMIC DNA]</scope>
    <source>
        <strain evidence="7 9">A4</strain>
        <strain evidence="6 12">BC-23</strain>
        <strain evidence="4 10">NOV-5</strain>
        <strain evidence="5 11">NOV-71</strain>
        <strain evidence="2 8">NOV-9</strain>
        <strain evidence="3 13">ONT-3</strain>
    </source>
</reference>
<keyword evidence="1" id="KW-0175">Coiled coil</keyword>
<proteinExistence type="predicted"/>
<dbReference type="Proteomes" id="UP000476176">
    <property type="component" value="Unassembled WGS sequence"/>
</dbReference>
<evidence type="ECO:0000256" key="1">
    <source>
        <dbReference type="SAM" id="Coils"/>
    </source>
</evidence>
<comment type="caution">
    <text evidence="5">The sequence shown here is derived from an EMBL/GenBank/DDBJ whole genome shotgun (WGS) entry which is preliminary data.</text>
</comment>
<organism evidence="5 11">
    <name type="scientific">Phytophthora fragariae</name>
    <dbReference type="NCBI Taxonomy" id="53985"/>
    <lineage>
        <taxon>Eukaryota</taxon>
        <taxon>Sar</taxon>
        <taxon>Stramenopiles</taxon>
        <taxon>Oomycota</taxon>
        <taxon>Peronosporomycetes</taxon>
        <taxon>Peronosporales</taxon>
        <taxon>Peronosporaceae</taxon>
        <taxon>Phytophthora</taxon>
    </lineage>
</organism>
<gene>
    <name evidence="7" type="ORF">PF001_g30389</name>
    <name evidence="6" type="ORF">PF004_g23382</name>
    <name evidence="4" type="ORF">PF006_g30710</name>
    <name evidence="5" type="ORF">PF007_g14967</name>
    <name evidence="2" type="ORF">PF009_g12534</name>
    <name evidence="3" type="ORF">PF010_g30193</name>
</gene>
<evidence type="ECO:0000313" key="2">
    <source>
        <dbReference type="EMBL" id="KAE8937563.1"/>
    </source>
</evidence>
<evidence type="ECO:0000313" key="7">
    <source>
        <dbReference type="EMBL" id="KAE9266641.1"/>
    </source>
</evidence>
<evidence type="ECO:0000313" key="8">
    <source>
        <dbReference type="Proteomes" id="UP000429523"/>
    </source>
</evidence>
<dbReference type="EMBL" id="QXFZ01000897">
    <property type="protein sequence ID" value="KAE9101857.1"/>
    <property type="molecule type" value="Genomic_DNA"/>
</dbReference>
<dbReference type="Proteomes" id="UP000437068">
    <property type="component" value="Unassembled WGS sequence"/>
</dbReference>
<evidence type="ECO:0000313" key="3">
    <source>
        <dbReference type="EMBL" id="KAE9060501.1"/>
    </source>
</evidence>
<dbReference type="AlphaFoldDB" id="A0A6A3RR84"/>
<dbReference type="EMBL" id="QXGE01005775">
    <property type="protein sequence ID" value="KAE9266641.1"/>
    <property type="molecule type" value="Genomic_DNA"/>
</dbReference>
<dbReference type="Proteomes" id="UP000441208">
    <property type="component" value="Unassembled WGS sequence"/>
</dbReference>
<dbReference type="EMBL" id="QXGC01002495">
    <property type="protein sequence ID" value="KAE9185363.1"/>
    <property type="molecule type" value="Genomic_DNA"/>
</dbReference>
<accession>A0A6A3RR84</accession>
<evidence type="ECO:0000313" key="9">
    <source>
        <dbReference type="Proteomes" id="UP000437068"/>
    </source>
</evidence>